<organism evidence="1 2">
    <name type="scientific">Nostoc flagelliforme CCNUN1</name>
    <dbReference type="NCBI Taxonomy" id="2038116"/>
    <lineage>
        <taxon>Bacteria</taxon>
        <taxon>Bacillati</taxon>
        <taxon>Cyanobacteriota</taxon>
        <taxon>Cyanophyceae</taxon>
        <taxon>Nostocales</taxon>
        <taxon>Nostocaceae</taxon>
        <taxon>Nostoc</taxon>
    </lineage>
</organism>
<dbReference type="Gene3D" id="3.40.50.1000">
    <property type="entry name" value="HAD superfamily/HAD-like"/>
    <property type="match status" value="1"/>
</dbReference>
<evidence type="ECO:0000313" key="1">
    <source>
        <dbReference type="EMBL" id="AUB35068.1"/>
    </source>
</evidence>
<proteinExistence type="predicted"/>
<dbReference type="SUPFAM" id="SSF56784">
    <property type="entry name" value="HAD-like"/>
    <property type="match status" value="1"/>
</dbReference>
<reference evidence="1 2" key="1">
    <citation type="submission" date="2017-11" db="EMBL/GenBank/DDBJ databases">
        <title>Complete genome of a free-living desiccation-tolerant cyanobacterium and its photosynthetic adaptation to extreme terrestrial habitat.</title>
        <authorList>
            <person name="Shang J."/>
        </authorList>
    </citation>
    <scope>NUCLEOTIDE SEQUENCE [LARGE SCALE GENOMIC DNA]</scope>
    <source>
        <strain evidence="1 2">CCNUN1</strain>
    </source>
</reference>
<dbReference type="InterPro" id="IPR036412">
    <property type="entry name" value="HAD-like_sf"/>
</dbReference>
<dbReference type="Proteomes" id="UP000232003">
    <property type="component" value="Chromosome"/>
</dbReference>
<dbReference type="Pfam" id="PF08282">
    <property type="entry name" value="Hydrolase_3"/>
    <property type="match status" value="1"/>
</dbReference>
<sequence length="47" mass="5317">MSFGDQINEIKMFKIANHAIVVVNADVEVKRYTSLVIDSNTEDSFVK</sequence>
<accession>A0A2K8SI18</accession>
<dbReference type="InterPro" id="IPR023214">
    <property type="entry name" value="HAD_sf"/>
</dbReference>
<name>A0A2K8SI18_9NOSO</name>
<dbReference type="RefSeq" id="WP_225912424.1">
    <property type="nucleotide sequence ID" value="NZ_CAWNNC010000001.1"/>
</dbReference>
<dbReference type="EMBL" id="CP024785">
    <property type="protein sequence ID" value="AUB35068.1"/>
    <property type="molecule type" value="Genomic_DNA"/>
</dbReference>
<keyword evidence="2" id="KW-1185">Reference proteome</keyword>
<protein>
    <submittedName>
        <fullName evidence="1">Hydroxymethylpyrimidine pyrophosphatase and other HAD family phosphatases</fullName>
    </submittedName>
</protein>
<evidence type="ECO:0000313" key="2">
    <source>
        <dbReference type="Proteomes" id="UP000232003"/>
    </source>
</evidence>
<dbReference type="AlphaFoldDB" id="A0A2K8SI18"/>
<dbReference type="KEGG" id="nfl:COO91_00922"/>
<gene>
    <name evidence="1" type="ORF">COO91_00922</name>
</gene>